<dbReference type="Gene3D" id="3.40.50.1010">
    <property type="entry name" value="5'-nuclease"/>
    <property type="match status" value="1"/>
</dbReference>
<evidence type="ECO:0000256" key="5">
    <source>
        <dbReference type="ARBA" id="ARBA00022801"/>
    </source>
</evidence>
<dbReference type="InterPro" id="IPR050556">
    <property type="entry name" value="Type_II_TA_system_RNase"/>
</dbReference>
<evidence type="ECO:0000259" key="8">
    <source>
        <dbReference type="Pfam" id="PF01850"/>
    </source>
</evidence>
<dbReference type="GO" id="GO:0046872">
    <property type="term" value="F:metal ion binding"/>
    <property type="evidence" value="ECO:0007669"/>
    <property type="project" value="UniProtKB-KW"/>
</dbReference>
<dbReference type="GO" id="GO:0016787">
    <property type="term" value="F:hydrolase activity"/>
    <property type="evidence" value="ECO:0007669"/>
    <property type="project" value="UniProtKB-KW"/>
</dbReference>
<dbReference type="Proteomes" id="UP000298216">
    <property type="component" value="Unassembled WGS sequence"/>
</dbReference>
<keyword evidence="4" id="KW-0479">Metal-binding</keyword>
<comment type="caution">
    <text evidence="9">The sequence shown here is derived from an EMBL/GenBank/DDBJ whole genome shotgun (WGS) entry which is preliminary data.</text>
</comment>
<evidence type="ECO:0000256" key="7">
    <source>
        <dbReference type="ARBA" id="ARBA00038093"/>
    </source>
</evidence>
<dbReference type="AlphaFoldDB" id="A0A4Y9RXY5"/>
<dbReference type="OrthoDB" id="9796690at2"/>
<dbReference type="SUPFAM" id="SSF88723">
    <property type="entry name" value="PIN domain-like"/>
    <property type="match status" value="1"/>
</dbReference>
<dbReference type="GO" id="GO:0004518">
    <property type="term" value="F:nuclease activity"/>
    <property type="evidence" value="ECO:0007669"/>
    <property type="project" value="UniProtKB-KW"/>
</dbReference>
<keyword evidence="3" id="KW-0540">Nuclease</keyword>
<proteinExistence type="inferred from homology"/>
<comment type="cofactor">
    <cofactor evidence="1">
        <name>Mg(2+)</name>
        <dbReference type="ChEBI" id="CHEBI:18420"/>
    </cofactor>
</comment>
<evidence type="ECO:0000256" key="4">
    <source>
        <dbReference type="ARBA" id="ARBA00022723"/>
    </source>
</evidence>
<dbReference type="EMBL" id="SPVH01000002">
    <property type="protein sequence ID" value="TFW14020.1"/>
    <property type="molecule type" value="Genomic_DNA"/>
</dbReference>
<evidence type="ECO:0000256" key="6">
    <source>
        <dbReference type="ARBA" id="ARBA00022842"/>
    </source>
</evidence>
<feature type="domain" description="PIN" evidence="8">
    <location>
        <begin position="3"/>
        <end position="119"/>
    </location>
</feature>
<organism evidence="9 10">
    <name type="scientific">Brevundimonas intermedia</name>
    <dbReference type="NCBI Taxonomy" id="74315"/>
    <lineage>
        <taxon>Bacteria</taxon>
        <taxon>Pseudomonadati</taxon>
        <taxon>Pseudomonadota</taxon>
        <taxon>Alphaproteobacteria</taxon>
        <taxon>Caulobacterales</taxon>
        <taxon>Caulobacteraceae</taxon>
        <taxon>Brevundimonas</taxon>
    </lineage>
</organism>
<gene>
    <name evidence="9" type="ORF">EGY25_02080</name>
</gene>
<dbReference type="PANTHER" id="PTHR33653">
    <property type="entry name" value="RIBONUCLEASE VAPC2"/>
    <property type="match status" value="1"/>
</dbReference>
<dbReference type="InterPro" id="IPR002716">
    <property type="entry name" value="PIN_dom"/>
</dbReference>
<evidence type="ECO:0000256" key="1">
    <source>
        <dbReference type="ARBA" id="ARBA00001946"/>
    </source>
</evidence>
<sequence length="125" mass="13848">MLMLDTSVAIHLRDGDPTIRAQMEDVDDTLAFSVITVVELEAGFLDGQAEVRRARLSALLETIGYRAFDSRDAAAYGRIIARTGYSRRKVLDRMIAAQALVDEATLVTCNGDDFRDIPGLTLLEW</sequence>
<keyword evidence="5" id="KW-0378">Hydrolase</keyword>
<reference evidence="9 10" key="1">
    <citation type="submission" date="2019-03" db="EMBL/GenBank/DDBJ databases">
        <title>Draft genome of Brevundimonas sp. a heavy metal resistant soil bacteria.</title>
        <authorList>
            <person name="Soto J."/>
        </authorList>
    </citation>
    <scope>NUCLEOTIDE SEQUENCE [LARGE SCALE GENOMIC DNA]</scope>
    <source>
        <strain evidence="9 10">B-10</strain>
    </source>
</reference>
<accession>A0A4Y9RXY5</accession>
<keyword evidence="6" id="KW-0460">Magnesium</keyword>
<keyword evidence="10" id="KW-1185">Reference proteome</keyword>
<name>A0A4Y9RXY5_9CAUL</name>
<evidence type="ECO:0000313" key="9">
    <source>
        <dbReference type="EMBL" id="TFW14020.1"/>
    </source>
</evidence>
<dbReference type="Pfam" id="PF01850">
    <property type="entry name" value="PIN"/>
    <property type="match status" value="1"/>
</dbReference>
<keyword evidence="2" id="KW-1277">Toxin-antitoxin system</keyword>
<dbReference type="PANTHER" id="PTHR33653:SF1">
    <property type="entry name" value="RIBONUCLEASE VAPC2"/>
    <property type="match status" value="1"/>
</dbReference>
<protein>
    <submittedName>
        <fullName evidence="9">Type II toxin-antitoxin system VapC family toxin</fullName>
    </submittedName>
</protein>
<evidence type="ECO:0000313" key="10">
    <source>
        <dbReference type="Proteomes" id="UP000298216"/>
    </source>
</evidence>
<dbReference type="InterPro" id="IPR029060">
    <property type="entry name" value="PIN-like_dom_sf"/>
</dbReference>
<comment type="similarity">
    <text evidence="7">Belongs to the PINc/VapC protein family.</text>
</comment>
<evidence type="ECO:0000256" key="3">
    <source>
        <dbReference type="ARBA" id="ARBA00022722"/>
    </source>
</evidence>
<evidence type="ECO:0000256" key="2">
    <source>
        <dbReference type="ARBA" id="ARBA00022649"/>
    </source>
</evidence>